<proteinExistence type="predicted"/>
<accession>A0A1R1X5H2</accession>
<feature type="transmembrane region" description="Helical" evidence="1">
    <location>
        <begin position="82"/>
        <end position="99"/>
    </location>
</feature>
<dbReference type="EMBL" id="LSSN01005298">
    <property type="protein sequence ID" value="OMJ09827.1"/>
    <property type="molecule type" value="Genomic_DNA"/>
</dbReference>
<feature type="transmembrane region" description="Helical" evidence="1">
    <location>
        <begin position="105"/>
        <end position="128"/>
    </location>
</feature>
<evidence type="ECO:0000256" key="1">
    <source>
        <dbReference type="SAM" id="Phobius"/>
    </source>
</evidence>
<comment type="caution">
    <text evidence="3">The sequence shown here is derived from an EMBL/GenBank/DDBJ whole genome shotgun (WGS) entry which is preliminary data.</text>
</comment>
<evidence type="ECO:0000313" key="4">
    <source>
        <dbReference type="Proteomes" id="UP000187283"/>
    </source>
</evidence>
<organism evidence="3 4">
    <name type="scientific">Smittium culicis</name>
    <dbReference type="NCBI Taxonomy" id="133412"/>
    <lineage>
        <taxon>Eukaryota</taxon>
        <taxon>Fungi</taxon>
        <taxon>Fungi incertae sedis</taxon>
        <taxon>Zoopagomycota</taxon>
        <taxon>Kickxellomycotina</taxon>
        <taxon>Harpellomycetes</taxon>
        <taxon>Harpellales</taxon>
        <taxon>Legeriomycetaceae</taxon>
        <taxon>Smittium</taxon>
    </lineage>
</organism>
<dbReference type="EMBL" id="LSSN01005557">
    <property type="protein sequence ID" value="OMJ09141.1"/>
    <property type="molecule type" value="Genomic_DNA"/>
</dbReference>
<dbReference type="AlphaFoldDB" id="A0A1R1X5H2"/>
<evidence type="ECO:0000313" key="3">
    <source>
        <dbReference type="EMBL" id="OMJ09827.1"/>
    </source>
</evidence>
<reference evidence="3 4" key="1">
    <citation type="submission" date="2017-01" db="EMBL/GenBank/DDBJ databases">
        <authorList>
            <person name="Mah S.A."/>
            <person name="Swanson W.J."/>
            <person name="Moy G.W."/>
            <person name="Vacquier V.D."/>
        </authorList>
    </citation>
    <scope>NUCLEOTIDE SEQUENCE [LARGE SCALE GENOMIC DNA]</scope>
    <source>
        <strain evidence="3 4">GSMNP</strain>
    </source>
</reference>
<keyword evidence="1" id="KW-0472">Membrane</keyword>
<keyword evidence="4" id="KW-1185">Reference proteome</keyword>
<protein>
    <submittedName>
        <fullName evidence="3">Uncharacterized protein</fullName>
    </submittedName>
</protein>
<dbReference type="Proteomes" id="UP000187283">
    <property type="component" value="Unassembled WGS sequence"/>
</dbReference>
<sequence>MLSASSNFSIKSDSLNSGYRKKHGQLNLPVSLSRVTNLPVSFSHLPLALLLAFELAPSPPLLFPAFSYFVANFELVANFKPLASIALSILIICSSFSLANLSLSILCFSILLILSVACWNTCLMFELVGSNSSPF</sequence>
<name>A0A1R1X5H2_9FUNG</name>
<gene>
    <name evidence="3" type="ORF">AYI70_g10704</name>
    <name evidence="2" type="ORF">AYI70_g11095</name>
</gene>
<keyword evidence="1" id="KW-1133">Transmembrane helix</keyword>
<evidence type="ECO:0000313" key="2">
    <source>
        <dbReference type="EMBL" id="OMJ09141.1"/>
    </source>
</evidence>
<keyword evidence="1" id="KW-0812">Transmembrane</keyword>